<dbReference type="PANTHER" id="PTHR33452:SF1">
    <property type="entry name" value="INNER MEMBRANE PROTEIN YPHA-RELATED"/>
    <property type="match status" value="1"/>
</dbReference>
<comment type="similarity">
    <text evidence="2">Belongs to the DoxX family.</text>
</comment>
<evidence type="ECO:0000313" key="8">
    <source>
        <dbReference type="EMBL" id="OHA34544.1"/>
    </source>
</evidence>
<evidence type="ECO:0000256" key="3">
    <source>
        <dbReference type="ARBA" id="ARBA00022475"/>
    </source>
</evidence>
<dbReference type="Proteomes" id="UP000177797">
    <property type="component" value="Unassembled WGS sequence"/>
</dbReference>
<dbReference type="InterPro" id="IPR051907">
    <property type="entry name" value="DoxX-like_oxidoreductase"/>
</dbReference>
<dbReference type="Pfam" id="PF07681">
    <property type="entry name" value="DoxX"/>
    <property type="match status" value="1"/>
</dbReference>
<feature type="transmembrane region" description="Helical" evidence="7">
    <location>
        <begin position="107"/>
        <end position="130"/>
    </location>
</feature>
<evidence type="ECO:0008006" key="10">
    <source>
        <dbReference type="Google" id="ProtNLM"/>
    </source>
</evidence>
<protein>
    <recommendedName>
        <fullName evidence="10">DoxX family protein</fullName>
    </recommendedName>
</protein>
<evidence type="ECO:0000256" key="5">
    <source>
        <dbReference type="ARBA" id="ARBA00022989"/>
    </source>
</evidence>
<name>A0A1G2NEQ4_9BACT</name>
<evidence type="ECO:0000256" key="7">
    <source>
        <dbReference type="SAM" id="Phobius"/>
    </source>
</evidence>
<evidence type="ECO:0000256" key="1">
    <source>
        <dbReference type="ARBA" id="ARBA00004651"/>
    </source>
</evidence>
<comment type="caution">
    <text evidence="8">The sequence shown here is derived from an EMBL/GenBank/DDBJ whole genome shotgun (WGS) entry which is preliminary data.</text>
</comment>
<proteinExistence type="inferred from homology"/>
<organism evidence="8 9">
    <name type="scientific">Candidatus Taylorbacteria bacterium RIFCSPLOWO2_01_FULL_48_100</name>
    <dbReference type="NCBI Taxonomy" id="1802322"/>
    <lineage>
        <taxon>Bacteria</taxon>
        <taxon>Candidatus Tayloriibacteriota</taxon>
    </lineage>
</organism>
<dbReference type="AlphaFoldDB" id="A0A1G2NEQ4"/>
<evidence type="ECO:0000256" key="2">
    <source>
        <dbReference type="ARBA" id="ARBA00006679"/>
    </source>
</evidence>
<keyword evidence="4 7" id="KW-0812">Transmembrane</keyword>
<evidence type="ECO:0000256" key="6">
    <source>
        <dbReference type="ARBA" id="ARBA00023136"/>
    </source>
</evidence>
<sequence length="134" mass="14488">MLSVFPDLLAFWLLAPFLLRVALGLVFVNFGLHKLGRGRADKTAFFESLGWKPGEYFAFGFGAIELIAGLLLIVGLYTQIAALVVALILLCALILKKKVPHGIESSRGFLALLFIIALSLLVLGAGLFAFDLPL</sequence>
<reference evidence="8 9" key="1">
    <citation type="journal article" date="2016" name="Nat. Commun.">
        <title>Thousands of microbial genomes shed light on interconnected biogeochemical processes in an aquifer system.</title>
        <authorList>
            <person name="Anantharaman K."/>
            <person name="Brown C.T."/>
            <person name="Hug L.A."/>
            <person name="Sharon I."/>
            <person name="Castelle C.J."/>
            <person name="Probst A.J."/>
            <person name="Thomas B.C."/>
            <person name="Singh A."/>
            <person name="Wilkins M.J."/>
            <person name="Karaoz U."/>
            <person name="Brodie E.L."/>
            <person name="Williams K.H."/>
            <person name="Hubbard S.S."/>
            <person name="Banfield J.F."/>
        </authorList>
    </citation>
    <scope>NUCLEOTIDE SEQUENCE [LARGE SCALE GENOMIC DNA]</scope>
</reference>
<feature type="transmembrane region" description="Helical" evidence="7">
    <location>
        <begin position="66"/>
        <end position="95"/>
    </location>
</feature>
<evidence type="ECO:0000256" key="4">
    <source>
        <dbReference type="ARBA" id="ARBA00022692"/>
    </source>
</evidence>
<keyword evidence="3" id="KW-1003">Cell membrane</keyword>
<keyword evidence="5 7" id="KW-1133">Transmembrane helix</keyword>
<dbReference type="EMBL" id="MHSA01000011">
    <property type="protein sequence ID" value="OHA34544.1"/>
    <property type="molecule type" value="Genomic_DNA"/>
</dbReference>
<dbReference type="InterPro" id="IPR032808">
    <property type="entry name" value="DoxX"/>
</dbReference>
<evidence type="ECO:0000313" key="9">
    <source>
        <dbReference type="Proteomes" id="UP000177797"/>
    </source>
</evidence>
<keyword evidence="6 7" id="KW-0472">Membrane</keyword>
<dbReference type="GO" id="GO:0005886">
    <property type="term" value="C:plasma membrane"/>
    <property type="evidence" value="ECO:0007669"/>
    <property type="project" value="UniProtKB-SubCell"/>
</dbReference>
<dbReference type="PANTHER" id="PTHR33452">
    <property type="entry name" value="OXIDOREDUCTASE CATD-RELATED"/>
    <property type="match status" value="1"/>
</dbReference>
<comment type="subcellular location">
    <subcellularLocation>
        <location evidence="1">Cell membrane</location>
        <topology evidence="1">Multi-pass membrane protein</topology>
    </subcellularLocation>
</comment>
<accession>A0A1G2NEQ4</accession>
<gene>
    <name evidence="8" type="ORF">A2938_03255</name>
</gene>